<proteinExistence type="predicted"/>
<dbReference type="EMBL" id="CP014143">
    <property type="protein sequence ID" value="AOS97625.1"/>
    <property type="molecule type" value="Genomic_DNA"/>
</dbReference>
<organism evidence="2 3">
    <name type="scientific">Microbulbifer aggregans</name>
    <dbReference type="NCBI Taxonomy" id="1769779"/>
    <lineage>
        <taxon>Bacteria</taxon>
        <taxon>Pseudomonadati</taxon>
        <taxon>Pseudomonadota</taxon>
        <taxon>Gammaproteobacteria</taxon>
        <taxon>Cellvibrionales</taxon>
        <taxon>Microbulbiferaceae</taxon>
        <taxon>Microbulbifer</taxon>
    </lineage>
</organism>
<dbReference type="OrthoDB" id="9803673at2"/>
<feature type="transmembrane region" description="Helical" evidence="1">
    <location>
        <begin position="178"/>
        <end position="197"/>
    </location>
</feature>
<keyword evidence="3" id="KW-1185">Reference proteome</keyword>
<dbReference type="PATRIC" id="fig|1769779.3.peg.2209"/>
<protein>
    <submittedName>
        <fullName evidence="2">Uncharacterized protein</fullName>
    </submittedName>
</protein>
<dbReference type="STRING" id="1769779.AUP74_02215"/>
<dbReference type="RefSeq" id="WP_069947602.1">
    <property type="nucleotide sequence ID" value="NZ_CP014143.1"/>
</dbReference>
<keyword evidence="1" id="KW-0812">Transmembrane</keyword>
<dbReference type="Proteomes" id="UP000095672">
    <property type="component" value="Chromosome"/>
</dbReference>
<reference evidence="3" key="1">
    <citation type="submission" date="2016-01" db="EMBL/GenBank/DDBJ databases">
        <title>Complete genome sequence of Microbulbifer sp. CCB-MM1, a halophile isolated from Matang Mangrove Forest, Perak.</title>
        <authorList>
            <person name="Moh T.H."/>
            <person name="Dinesh B."/>
            <person name="Lau N.-S."/>
            <person name="Go F."/>
            <person name="Alexander Chong S.-C."/>
        </authorList>
    </citation>
    <scope>NUCLEOTIDE SEQUENCE [LARGE SCALE GENOMIC DNA]</scope>
    <source>
        <strain evidence="3">CCB-MM1</strain>
    </source>
</reference>
<dbReference type="KEGG" id="micc:AUP74_02215"/>
<feature type="transmembrane region" description="Helical" evidence="1">
    <location>
        <begin position="52"/>
        <end position="73"/>
    </location>
</feature>
<feature type="transmembrane region" description="Helical" evidence="1">
    <location>
        <begin position="150"/>
        <end position="171"/>
    </location>
</feature>
<keyword evidence="1" id="KW-0472">Membrane</keyword>
<evidence type="ECO:0000313" key="2">
    <source>
        <dbReference type="EMBL" id="AOS97625.1"/>
    </source>
</evidence>
<evidence type="ECO:0000313" key="3">
    <source>
        <dbReference type="Proteomes" id="UP000095672"/>
    </source>
</evidence>
<evidence type="ECO:0000256" key="1">
    <source>
        <dbReference type="SAM" id="Phobius"/>
    </source>
</evidence>
<dbReference type="AlphaFoldDB" id="A0A1C9W925"/>
<sequence length="204" mass="23627">MDSAPALDAGAATYVALYTHIRVILGIVVGLGLTHLLRNLARIVEEPRDDRVYWIHLGWVAFVLLYLLQFWWWEFRFTKTGEIGLGTYLYLITYALLLYLLCAFLFPEKSSAPKNYTELFYLRRKWFFAVLALVFVIDFGDTLLKGGQYLIALGSLYVCRNLFFFTGSLIAIATRNRVYHGVFLVTGVVFQIFYFFFEYGSLEI</sequence>
<name>A0A1C9W925_9GAMM</name>
<feature type="transmembrane region" description="Helical" evidence="1">
    <location>
        <begin position="20"/>
        <end position="40"/>
    </location>
</feature>
<gene>
    <name evidence="2" type="ORF">AUP74_02215</name>
</gene>
<feature type="transmembrane region" description="Helical" evidence="1">
    <location>
        <begin position="126"/>
        <end position="144"/>
    </location>
</feature>
<keyword evidence="1" id="KW-1133">Transmembrane helix</keyword>
<accession>A0A1C9W925</accession>
<feature type="transmembrane region" description="Helical" evidence="1">
    <location>
        <begin position="85"/>
        <end position="106"/>
    </location>
</feature>